<feature type="transmembrane region" description="Helical" evidence="7">
    <location>
        <begin position="150"/>
        <end position="173"/>
    </location>
</feature>
<dbReference type="InterPro" id="IPR003661">
    <property type="entry name" value="HisK_dim/P_dom"/>
</dbReference>
<organism evidence="9 10">
    <name type="scientific">Dictyobacter kobayashii</name>
    <dbReference type="NCBI Taxonomy" id="2014872"/>
    <lineage>
        <taxon>Bacteria</taxon>
        <taxon>Bacillati</taxon>
        <taxon>Chloroflexota</taxon>
        <taxon>Ktedonobacteria</taxon>
        <taxon>Ktedonobacterales</taxon>
        <taxon>Dictyobacteraceae</taxon>
        <taxon>Dictyobacter</taxon>
    </lineage>
</organism>
<evidence type="ECO:0000256" key="6">
    <source>
        <dbReference type="ARBA" id="ARBA00023012"/>
    </source>
</evidence>
<comment type="catalytic activity">
    <reaction evidence="1">
        <text>ATP + protein L-histidine = ADP + protein N-phospho-L-histidine.</text>
        <dbReference type="EC" id="2.7.13.3"/>
    </reaction>
</comment>
<dbReference type="RefSeq" id="WP_126548727.1">
    <property type="nucleotide sequence ID" value="NZ_BIFS01000001.1"/>
</dbReference>
<evidence type="ECO:0000256" key="4">
    <source>
        <dbReference type="ARBA" id="ARBA00022679"/>
    </source>
</evidence>
<dbReference type="SUPFAM" id="SSF55874">
    <property type="entry name" value="ATPase domain of HSP90 chaperone/DNA topoisomerase II/histidine kinase"/>
    <property type="match status" value="1"/>
</dbReference>
<dbReference type="FunFam" id="3.30.565.10:FF:000006">
    <property type="entry name" value="Sensor histidine kinase WalK"/>
    <property type="match status" value="1"/>
</dbReference>
<dbReference type="PANTHER" id="PTHR43711:SF26">
    <property type="entry name" value="SENSOR HISTIDINE KINASE RCSC"/>
    <property type="match status" value="1"/>
</dbReference>
<feature type="transmembrane region" description="Helical" evidence="7">
    <location>
        <begin position="279"/>
        <end position="305"/>
    </location>
</feature>
<dbReference type="SMART" id="SM00065">
    <property type="entry name" value="GAF"/>
    <property type="match status" value="2"/>
</dbReference>
<evidence type="ECO:0000256" key="1">
    <source>
        <dbReference type="ARBA" id="ARBA00000085"/>
    </source>
</evidence>
<dbReference type="InterPro" id="IPR005467">
    <property type="entry name" value="His_kinase_dom"/>
</dbReference>
<dbReference type="GO" id="GO:0000155">
    <property type="term" value="F:phosphorelay sensor kinase activity"/>
    <property type="evidence" value="ECO:0007669"/>
    <property type="project" value="InterPro"/>
</dbReference>
<dbReference type="Gene3D" id="1.10.287.130">
    <property type="match status" value="1"/>
</dbReference>
<evidence type="ECO:0000259" key="8">
    <source>
        <dbReference type="PROSITE" id="PS50109"/>
    </source>
</evidence>
<keyword evidence="10" id="KW-1185">Reference proteome</keyword>
<evidence type="ECO:0000256" key="2">
    <source>
        <dbReference type="ARBA" id="ARBA00012438"/>
    </source>
</evidence>
<feature type="transmembrane region" description="Helical" evidence="7">
    <location>
        <begin position="48"/>
        <end position="72"/>
    </location>
</feature>
<dbReference type="CDD" id="cd00082">
    <property type="entry name" value="HisKA"/>
    <property type="match status" value="1"/>
</dbReference>
<evidence type="ECO:0000256" key="7">
    <source>
        <dbReference type="SAM" id="Phobius"/>
    </source>
</evidence>
<feature type="domain" description="Histidine kinase" evidence="8">
    <location>
        <begin position="725"/>
        <end position="945"/>
    </location>
</feature>
<keyword evidence="7" id="KW-1133">Transmembrane helix</keyword>
<dbReference type="EMBL" id="BIFS01000001">
    <property type="protein sequence ID" value="GCE16946.1"/>
    <property type="molecule type" value="Genomic_DNA"/>
</dbReference>
<dbReference type="SUPFAM" id="SSF55781">
    <property type="entry name" value="GAF domain-like"/>
    <property type="match status" value="2"/>
</dbReference>
<dbReference type="EC" id="2.7.13.3" evidence="2"/>
<dbReference type="SMART" id="SM00388">
    <property type="entry name" value="HisKA"/>
    <property type="match status" value="1"/>
</dbReference>
<evidence type="ECO:0000256" key="5">
    <source>
        <dbReference type="ARBA" id="ARBA00022777"/>
    </source>
</evidence>
<dbReference type="PROSITE" id="PS50109">
    <property type="entry name" value="HIS_KIN"/>
    <property type="match status" value="1"/>
</dbReference>
<proteinExistence type="predicted"/>
<feature type="transmembrane region" description="Helical" evidence="7">
    <location>
        <begin position="108"/>
        <end position="129"/>
    </location>
</feature>
<comment type="caution">
    <text evidence="9">The sequence shown here is derived from an EMBL/GenBank/DDBJ whole genome shotgun (WGS) entry which is preliminary data.</text>
</comment>
<evidence type="ECO:0000256" key="3">
    <source>
        <dbReference type="ARBA" id="ARBA00022553"/>
    </source>
</evidence>
<reference evidence="10" key="1">
    <citation type="submission" date="2018-12" db="EMBL/GenBank/DDBJ databases">
        <title>Tengunoibacter tsumagoiensis gen. nov., sp. nov., Dictyobacter kobayashii sp. nov., D. alpinus sp. nov., and D. joshuensis sp. nov. and description of Dictyobacteraceae fam. nov. within the order Ktedonobacterales isolated from Tengu-no-mugimeshi.</title>
        <authorList>
            <person name="Wang C.M."/>
            <person name="Zheng Y."/>
            <person name="Sakai Y."/>
            <person name="Toyoda A."/>
            <person name="Minakuchi Y."/>
            <person name="Abe K."/>
            <person name="Yokota A."/>
            <person name="Yabe S."/>
        </authorList>
    </citation>
    <scope>NUCLEOTIDE SEQUENCE [LARGE SCALE GENOMIC DNA]</scope>
    <source>
        <strain evidence="10">Uno11</strain>
    </source>
</reference>
<name>A0A402ACY6_9CHLR</name>
<dbReference type="Gene3D" id="3.30.565.10">
    <property type="entry name" value="Histidine kinase-like ATPase, C-terminal domain"/>
    <property type="match status" value="1"/>
</dbReference>
<dbReference type="PRINTS" id="PR00344">
    <property type="entry name" value="BCTRLSENSOR"/>
</dbReference>
<dbReference type="Pfam" id="PF02518">
    <property type="entry name" value="HATPase_c"/>
    <property type="match status" value="1"/>
</dbReference>
<dbReference type="InterPro" id="IPR029016">
    <property type="entry name" value="GAF-like_dom_sf"/>
</dbReference>
<keyword evidence="7" id="KW-0472">Membrane</keyword>
<dbReference type="SUPFAM" id="SSF47384">
    <property type="entry name" value="Homodimeric domain of signal transducing histidine kinase"/>
    <property type="match status" value="1"/>
</dbReference>
<feature type="transmembrane region" description="Helical" evidence="7">
    <location>
        <begin position="12"/>
        <end position="36"/>
    </location>
</feature>
<sequence>MPRIHQIFMKSQRLLIILLAIVAFILLLLIDGNYIFYATVRNEVEGVVLGASFGFSLILSMSFLVVGVFVWLYARNRQVASPVLGLCLSLGVAFTLQGRDPTNGWLDFLTGTSSSLSVIFLSAFLMIFPHNLLQLTEPHVSKLVSWLSRLYLWIISLSGAWMISLFFVSYVLMIKVSSWLYLSNCVYFSLAFVGIFFLLIYSYRISSLYRERQQILLFVGGVIIVAIPLLIFTVFPIALGMAPFNGRLTAATLCFFPLALGYSILRYQILIFDSYICKAVSIIFGVVVFATLTYVIVALGNIFLINPVLPHRNLYELLIVCLVTFLAPAVWWLAKMLSEKIFFREISRYRRLLVDSTMLTDETLEVRDAASLITAVAIRIFETAQVCVFVFDESREQYCLSPALVDNASDEARRSLLCALLQTLHVPERIHETRVDYLDTFLPAVQRLEAARRPLLISEVVRSVDDEPVGLERYLTSPSSLGEKEWLLAPIRAQGRMIGILVLGERGDQTYAGPELEVAQLLVTQFSTLLETARLYARTTRHTSLLNTLYSISSLPNSAFNTLQEAINTYTIVAAEATAAAAEMWLYDHRLQQLQLVAATGRGSSLVEQSLLSNVQSKDWMTYFFQGKRTFLEDDQAAVIPPCLPGRPISPFAWLPLQKNERFLGVLVVTYSHPHYFLREEMRALEMFASQCLVALENVQMTTELRATYERQKELDQLKDQFIMTASHELRTPLTTVLGYIELLDQYHEKLEAESRAEFIEKAQRGCDELSLLVSNIMDAGRVNLDTEVVHLRPIALLDALSHVLEIVEATLTGEQRSINVEIAKDLYVAADDVRLRQVLLNLISNALKYSPAGTPLLFSATSEQQQVIMSIRDYGPGVPPTDQQRLFERFVRLERDINSPVRGAGLGLFICRRLLDVMGGRIWLESSGLPGDGCIFSFALQLAPKKHAAETETVQLPV</sequence>
<dbReference type="InterPro" id="IPR004358">
    <property type="entry name" value="Sig_transdc_His_kin-like_C"/>
</dbReference>
<dbReference type="Pfam" id="PF01590">
    <property type="entry name" value="GAF"/>
    <property type="match status" value="1"/>
</dbReference>
<feature type="transmembrane region" description="Helical" evidence="7">
    <location>
        <begin position="215"/>
        <end position="242"/>
    </location>
</feature>
<accession>A0A402ACY6</accession>
<feature type="transmembrane region" description="Helical" evidence="7">
    <location>
        <begin position="248"/>
        <end position="267"/>
    </location>
</feature>
<dbReference type="OrthoDB" id="136977at2"/>
<keyword evidence="4" id="KW-0808">Transferase</keyword>
<dbReference type="PANTHER" id="PTHR43711">
    <property type="entry name" value="TWO-COMPONENT HISTIDINE KINASE"/>
    <property type="match status" value="1"/>
</dbReference>
<dbReference type="InterPro" id="IPR036097">
    <property type="entry name" value="HisK_dim/P_sf"/>
</dbReference>
<keyword evidence="5" id="KW-0418">Kinase</keyword>
<dbReference type="InterPro" id="IPR003018">
    <property type="entry name" value="GAF"/>
</dbReference>
<protein>
    <recommendedName>
        <fullName evidence="2">histidine kinase</fullName>
        <ecNumber evidence="2">2.7.13.3</ecNumber>
    </recommendedName>
</protein>
<evidence type="ECO:0000313" key="9">
    <source>
        <dbReference type="EMBL" id="GCE16946.1"/>
    </source>
</evidence>
<feature type="transmembrane region" description="Helical" evidence="7">
    <location>
        <begin position="317"/>
        <end position="334"/>
    </location>
</feature>
<dbReference type="AlphaFoldDB" id="A0A402ACY6"/>
<keyword evidence="6" id="KW-0902">Two-component regulatory system</keyword>
<evidence type="ECO:0000313" key="10">
    <source>
        <dbReference type="Proteomes" id="UP000287188"/>
    </source>
</evidence>
<dbReference type="InterPro" id="IPR003594">
    <property type="entry name" value="HATPase_dom"/>
</dbReference>
<gene>
    <name evidence="9" type="ORF">KDK_07460</name>
</gene>
<dbReference type="Gene3D" id="3.30.450.40">
    <property type="match status" value="2"/>
</dbReference>
<feature type="transmembrane region" description="Helical" evidence="7">
    <location>
        <begin position="179"/>
        <end position="203"/>
    </location>
</feature>
<dbReference type="Pfam" id="PF00512">
    <property type="entry name" value="HisKA"/>
    <property type="match status" value="1"/>
</dbReference>
<dbReference type="InterPro" id="IPR036890">
    <property type="entry name" value="HATPase_C_sf"/>
</dbReference>
<keyword evidence="7" id="KW-0812">Transmembrane</keyword>
<dbReference type="CDD" id="cd00075">
    <property type="entry name" value="HATPase"/>
    <property type="match status" value="1"/>
</dbReference>
<dbReference type="InterPro" id="IPR050736">
    <property type="entry name" value="Sensor_HK_Regulatory"/>
</dbReference>
<keyword evidence="3" id="KW-0597">Phosphoprotein</keyword>
<dbReference type="SMART" id="SM00387">
    <property type="entry name" value="HATPase_c"/>
    <property type="match status" value="1"/>
</dbReference>
<dbReference type="Proteomes" id="UP000287188">
    <property type="component" value="Unassembled WGS sequence"/>
</dbReference>